<comment type="caution">
    <text evidence="1">The sequence shown here is derived from an EMBL/GenBank/DDBJ whole genome shotgun (WGS) entry which is preliminary data.</text>
</comment>
<gene>
    <name evidence="1" type="ORF">D5R40_15790</name>
</gene>
<accession>A0A3N6NCQ0</accession>
<dbReference type="EMBL" id="RCBY01000083">
    <property type="protein sequence ID" value="RQH40881.1"/>
    <property type="molecule type" value="Genomic_DNA"/>
</dbReference>
<proteinExistence type="predicted"/>
<evidence type="ECO:0000313" key="2">
    <source>
        <dbReference type="Proteomes" id="UP000269154"/>
    </source>
</evidence>
<dbReference type="Proteomes" id="UP000269154">
    <property type="component" value="Unassembled WGS sequence"/>
</dbReference>
<protein>
    <submittedName>
        <fullName evidence="1">Uncharacterized protein</fullName>
    </submittedName>
</protein>
<name>A0A3N6NCQ0_9CYAN</name>
<sequence>MGKYFSHYWEVAIGNIIGVGWVSFLNPTTDTYTIKQTTSVSLFSIRLMLGFTTVQPKLQSTFNIIRKLVDSFFWKYYLKAKLKVLFL</sequence>
<keyword evidence="2" id="KW-1185">Reference proteome</keyword>
<reference evidence="1 2" key="1">
    <citation type="journal article" date="2018" name="ACS Chem. Biol.">
        <title>Ketoreductase domain dysfunction expands chemodiversity: malyngamide biosynthesis in the cyanobacterium Okeania hirsuta.</title>
        <authorList>
            <person name="Moss N.A."/>
            <person name="Leao T."/>
            <person name="Rankin M."/>
            <person name="McCullough T.M."/>
            <person name="Qu P."/>
            <person name="Korobeynikov A."/>
            <person name="Smith J.L."/>
            <person name="Gerwick L."/>
            <person name="Gerwick W.H."/>
        </authorList>
    </citation>
    <scope>NUCLEOTIDE SEQUENCE [LARGE SCALE GENOMIC DNA]</scope>
    <source>
        <strain evidence="1 2">PAB10Feb10-1</strain>
    </source>
</reference>
<dbReference type="AlphaFoldDB" id="A0A3N6NCQ0"/>
<organism evidence="1 2">
    <name type="scientific">Okeania hirsuta</name>
    <dbReference type="NCBI Taxonomy" id="1458930"/>
    <lineage>
        <taxon>Bacteria</taxon>
        <taxon>Bacillati</taxon>
        <taxon>Cyanobacteriota</taxon>
        <taxon>Cyanophyceae</taxon>
        <taxon>Oscillatoriophycideae</taxon>
        <taxon>Oscillatoriales</taxon>
        <taxon>Microcoleaceae</taxon>
        <taxon>Okeania</taxon>
    </lineage>
</organism>
<evidence type="ECO:0000313" key="1">
    <source>
        <dbReference type="EMBL" id="RQH40881.1"/>
    </source>
</evidence>